<dbReference type="PROSITE" id="PS51063">
    <property type="entry name" value="HTH_CRP_2"/>
    <property type="match status" value="1"/>
</dbReference>
<name>Q9RTV7_DEIRA</name>
<dbReference type="PROSITE" id="PS50042">
    <property type="entry name" value="CNMP_BINDING_3"/>
    <property type="match status" value="1"/>
</dbReference>
<dbReference type="InterPro" id="IPR012318">
    <property type="entry name" value="HTH_CRP"/>
</dbReference>
<dbReference type="PIR" id="D75372">
    <property type="entry name" value="D75372"/>
</dbReference>
<dbReference type="InterPro" id="IPR050397">
    <property type="entry name" value="Env_Response_Regulators"/>
</dbReference>
<evidence type="ECO:0000313" key="6">
    <source>
        <dbReference type="EMBL" id="AAF11199.1"/>
    </source>
</evidence>
<keyword evidence="3" id="KW-0804">Transcription</keyword>
<dbReference type="InterPro" id="IPR000595">
    <property type="entry name" value="cNMP-bd_dom"/>
</dbReference>
<dbReference type="SMART" id="SM00100">
    <property type="entry name" value="cNMP"/>
    <property type="match status" value="1"/>
</dbReference>
<dbReference type="AlphaFoldDB" id="Q9RTV7"/>
<keyword evidence="7" id="KW-1185">Reference proteome</keyword>
<dbReference type="eggNOG" id="COG0664">
    <property type="taxonomic scope" value="Bacteria"/>
</dbReference>
<evidence type="ECO:0000313" key="7">
    <source>
        <dbReference type="Proteomes" id="UP000002524"/>
    </source>
</evidence>
<dbReference type="PaxDb" id="243230-DR_1646"/>
<dbReference type="InParanoid" id="Q9RTV7"/>
<dbReference type="STRING" id="243230.DR_1646"/>
<dbReference type="EnsemblBacteria" id="AAF11199">
    <property type="protein sequence ID" value="AAF11199"/>
    <property type="gene ID" value="DR_1646"/>
</dbReference>
<dbReference type="HOGENOM" id="CLU_075053_3_2_0"/>
<proteinExistence type="predicted"/>
<protein>
    <submittedName>
        <fullName evidence="6">Nitrogen regulator, putative</fullName>
    </submittedName>
</protein>
<feature type="domain" description="Cyclic nucleotide-binding" evidence="4">
    <location>
        <begin position="33"/>
        <end position="157"/>
    </location>
</feature>
<dbReference type="InterPro" id="IPR036388">
    <property type="entry name" value="WH-like_DNA-bd_sf"/>
</dbReference>
<dbReference type="SUPFAM" id="SSF51206">
    <property type="entry name" value="cAMP-binding domain-like"/>
    <property type="match status" value="1"/>
</dbReference>
<reference evidence="6 7" key="1">
    <citation type="journal article" date="1999" name="Science">
        <title>Genome sequence of the radioresistant bacterium Deinococcus radiodurans R1.</title>
        <authorList>
            <person name="White O."/>
            <person name="Eisen J.A."/>
            <person name="Heidelberg J.F."/>
            <person name="Hickey E.K."/>
            <person name="Peterson J.D."/>
            <person name="Dodson R.J."/>
            <person name="Haft D.H."/>
            <person name="Gwinn M.L."/>
            <person name="Nelson W.C."/>
            <person name="Richardson D.L."/>
            <person name="Moffat K.S."/>
            <person name="Qin H."/>
            <person name="Jiang L."/>
            <person name="Pamphile W."/>
            <person name="Crosby M."/>
            <person name="Shen M."/>
            <person name="Vamathevan J.J."/>
            <person name="Lam P."/>
            <person name="McDonald L."/>
            <person name="Utterback T."/>
            <person name="Zalewski C."/>
            <person name="Makarova K.S."/>
            <person name="Aravind L."/>
            <person name="Daly M.J."/>
            <person name="Minton K.W."/>
            <person name="Fleischmann R.D."/>
            <person name="Ketchum K.A."/>
            <person name="Nelson K.E."/>
            <person name="Salzberg S."/>
            <person name="Smith H.O."/>
            <person name="Venter J.C."/>
            <person name="Fraser C.M."/>
        </authorList>
    </citation>
    <scope>NUCLEOTIDE SEQUENCE [LARGE SCALE GENOMIC DNA]</scope>
    <source>
        <strain evidence="7">ATCC 13939 / DSM 20539 / JCM 16871 / LMG 4051 / NBRC 15346 / NCIMB 9279 / R1 / VKM B-1422</strain>
    </source>
</reference>
<evidence type="ECO:0000259" key="4">
    <source>
        <dbReference type="PROSITE" id="PS50042"/>
    </source>
</evidence>
<dbReference type="EMBL" id="AE000513">
    <property type="protein sequence ID" value="AAF11199.1"/>
    <property type="molecule type" value="Genomic_DNA"/>
</dbReference>
<dbReference type="OrthoDB" id="9812325at2"/>
<dbReference type="PANTHER" id="PTHR24567">
    <property type="entry name" value="CRP FAMILY TRANSCRIPTIONAL REGULATORY PROTEIN"/>
    <property type="match status" value="1"/>
</dbReference>
<evidence type="ECO:0000256" key="2">
    <source>
        <dbReference type="ARBA" id="ARBA00023125"/>
    </source>
</evidence>
<dbReference type="GO" id="GO:0003677">
    <property type="term" value="F:DNA binding"/>
    <property type="evidence" value="ECO:0007669"/>
    <property type="project" value="UniProtKB-KW"/>
</dbReference>
<feature type="domain" description="HTH crp-type" evidence="5">
    <location>
        <begin position="171"/>
        <end position="244"/>
    </location>
</feature>
<evidence type="ECO:0000256" key="3">
    <source>
        <dbReference type="ARBA" id="ARBA00023163"/>
    </source>
</evidence>
<dbReference type="CDD" id="cd00038">
    <property type="entry name" value="CAP_ED"/>
    <property type="match status" value="1"/>
</dbReference>
<dbReference type="InterPro" id="IPR014710">
    <property type="entry name" value="RmlC-like_jellyroll"/>
</dbReference>
<dbReference type="PANTHER" id="PTHR24567:SF74">
    <property type="entry name" value="HTH-TYPE TRANSCRIPTIONAL REGULATOR ARCR"/>
    <property type="match status" value="1"/>
</dbReference>
<dbReference type="KEGG" id="dra:DR_1646"/>
<evidence type="ECO:0000256" key="1">
    <source>
        <dbReference type="ARBA" id="ARBA00023015"/>
    </source>
</evidence>
<dbReference type="SMR" id="Q9RTV7"/>
<dbReference type="GO" id="GO:0003700">
    <property type="term" value="F:DNA-binding transcription factor activity"/>
    <property type="evidence" value="ECO:0000318"/>
    <property type="project" value="GO_Central"/>
</dbReference>
<organism evidence="6 7">
    <name type="scientific">Deinococcus radiodurans (strain ATCC 13939 / DSM 20539 / JCM 16871 / CCUG 27074 / LMG 4051 / NBRC 15346 / NCIMB 9279 / VKM B-1422 / R1)</name>
    <dbReference type="NCBI Taxonomy" id="243230"/>
    <lineage>
        <taxon>Bacteria</taxon>
        <taxon>Thermotogati</taxon>
        <taxon>Deinococcota</taxon>
        <taxon>Deinococci</taxon>
        <taxon>Deinococcales</taxon>
        <taxon>Deinococcaceae</taxon>
        <taxon>Deinococcus</taxon>
    </lineage>
</organism>
<dbReference type="GO" id="GO:0005829">
    <property type="term" value="C:cytosol"/>
    <property type="evidence" value="ECO:0000318"/>
    <property type="project" value="GO_Central"/>
</dbReference>
<accession>Q9RTV7</accession>
<keyword evidence="2" id="KW-0238">DNA-binding</keyword>
<dbReference type="Proteomes" id="UP000002524">
    <property type="component" value="Chromosome 1"/>
</dbReference>
<evidence type="ECO:0000259" key="5">
    <source>
        <dbReference type="PROSITE" id="PS51063"/>
    </source>
</evidence>
<sequence>MIVARSAGATSRRWGACAEHGAWGILWGMLPGAFGTLPAEVQAQLTVAGRSGRWARGGLIFHPDDPAETLHLVTRGTVRLYRLGSGAREVTLDVHGPGALLGTPALLRDPDSAAAYGMYAEAMDEVETLQLGQGTLHRLFQQQPAALLALTEQLTRQTRSVQERLAGLVFLEVSQRLALALLALAEREGGWEGGTLALRDRISHQDLAHSVGSTRETITKLLGDFRTRGLLDLGYRRIVLTDRAGLEQAARQPLGPLQP</sequence>
<dbReference type="Gene3D" id="1.10.10.10">
    <property type="entry name" value="Winged helix-like DNA-binding domain superfamily/Winged helix DNA-binding domain"/>
    <property type="match status" value="1"/>
</dbReference>
<dbReference type="FunFam" id="1.10.10.10:FF:000019">
    <property type="entry name" value="Crp/Fnr family transcriptional regulator"/>
    <property type="match status" value="1"/>
</dbReference>
<dbReference type="Pfam" id="PF00027">
    <property type="entry name" value="cNMP_binding"/>
    <property type="match status" value="1"/>
</dbReference>
<keyword evidence="1" id="KW-0805">Transcription regulation</keyword>
<dbReference type="InterPro" id="IPR036390">
    <property type="entry name" value="WH_DNA-bd_sf"/>
</dbReference>
<dbReference type="PATRIC" id="fig|243230.17.peg.1853"/>
<dbReference type="SMART" id="SM00419">
    <property type="entry name" value="HTH_CRP"/>
    <property type="match status" value="1"/>
</dbReference>
<dbReference type="InterPro" id="IPR018490">
    <property type="entry name" value="cNMP-bd_dom_sf"/>
</dbReference>
<gene>
    <name evidence="6" type="ordered locus">DR_1646</name>
</gene>
<dbReference type="Pfam" id="PF13545">
    <property type="entry name" value="HTH_Crp_2"/>
    <property type="match status" value="1"/>
</dbReference>
<dbReference type="SUPFAM" id="SSF46785">
    <property type="entry name" value="Winged helix' DNA-binding domain"/>
    <property type="match status" value="1"/>
</dbReference>
<dbReference type="Gene3D" id="2.60.120.10">
    <property type="entry name" value="Jelly Rolls"/>
    <property type="match status" value="1"/>
</dbReference>